<gene>
    <name evidence="2" type="ORF">B296_00053599</name>
</gene>
<dbReference type="Proteomes" id="UP000287651">
    <property type="component" value="Unassembled WGS sequence"/>
</dbReference>
<feature type="region of interest" description="Disordered" evidence="1">
    <location>
        <begin position="47"/>
        <end position="74"/>
    </location>
</feature>
<reference evidence="2 3" key="1">
    <citation type="journal article" date="2014" name="Agronomy (Basel)">
        <title>A Draft Genome Sequence for Ensete ventricosum, the Drought-Tolerant Tree Against Hunger.</title>
        <authorList>
            <person name="Harrison J."/>
            <person name="Moore K.A."/>
            <person name="Paszkiewicz K."/>
            <person name="Jones T."/>
            <person name="Grant M."/>
            <person name="Ambacheew D."/>
            <person name="Muzemil S."/>
            <person name="Studholme D.J."/>
        </authorList>
    </citation>
    <scope>NUCLEOTIDE SEQUENCE [LARGE SCALE GENOMIC DNA]</scope>
</reference>
<dbReference type="AlphaFoldDB" id="A0A426Y7F2"/>
<evidence type="ECO:0000313" key="2">
    <source>
        <dbReference type="EMBL" id="RRT47648.1"/>
    </source>
</evidence>
<dbReference type="EMBL" id="AMZH03014430">
    <property type="protein sequence ID" value="RRT47648.1"/>
    <property type="molecule type" value="Genomic_DNA"/>
</dbReference>
<organism evidence="2 3">
    <name type="scientific">Ensete ventricosum</name>
    <name type="common">Abyssinian banana</name>
    <name type="synonym">Musa ensete</name>
    <dbReference type="NCBI Taxonomy" id="4639"/>
    <lineage>
        <taxon>Eukaryota</taxon>
        <taxon>Viridiplantae</taxon>
        <taxon>Streptophyta</taxon>
        <taxon>Embryophyta</taxon>
        <taxon>Tracheophyta</taxon>
        <taxon>Spermatophyta</taxon>
        <taxon>Magnoliopsida</taxon>
        <taxon>Liliopsida</taxon>
        <taxon>Zingiberales</taxon>
        <taxon>Musaceae</taxon>
        <taxon>Ensete</taxon>
    </lineage>
</organism>
<accession>A0A426Y7F2</accession>
<proteinExistence type="predicted"/>
<sequence>MIAWNHGIATHHRPVITVDAGPQEHDVSTIGPRGTLVRSCRSRSRDMKLNLEDKGSTNRGLGGEKGEREGDGVGDREEAWDFVLQVEVYGFTDGASVVEVGGDAILRLWKEKLRPALSGTVHLSL</sequence>
<comment type="caution">
    <text evidence="2">The sequence shown here is derived from an EMBL/GenBank/DDBJ whole genome shotgun (WGS) entry which is preliminary data.</text>
</comment>
<evidence type="ECO:0000256" key="1">
    <source>
        <dbReference type="SAM" id="MobiDB-lite"/>
    </source>
</evidence>
<name>A0A426Y7F2_ENSVE</name>
<evidence type="ECO:0000313" key="3">
    <source>
        <dbReference type="Proteomes" id="UP000287651"/>
    </source>
</evidence>
<protein>
    <submittedName>
        <fullName evidence="2">Uncharacterized protein</fullName>
    </submittedName>
</protein>